<dbReference type="SUPFAM" id="SSF46458">
    <property type="entry name" value="Globin-like"/>
    <property type="match status" value="1"/>
</dbReference>
<dbReference type="CDD" id="cd00454">
    <property type="entry name" value="TrHb1_N"/>
    <property type="match status" value="1"/>
</dbReference>
<protein>
    <submittedName>
        <fullName evidence="6">Group 1 truncated hemoglobin</fullName>
    </submittedName>
</protein>
<dbReference type="Proteomes" id="UP001382455">
    <property type="component" value="Unassembled WGS sequence"/>
</dbReference>
<keyword evidence="5" id="KW-0732">Signal</keyword>
<evidence type="ECO:0000256" key="5">
    <source>
        <dbReference type="SAM" id="SignalP"/>
    </source>
</evidence>
<dbReference type="InterPro" id="IPR009050">
    <property type="entry name" value="Globin-like_sf"/>
</dbReference>
<keyword evidence="3" id="KW-0479">Metal-binding</keyword>
<dbReference type="InterPro" id="IPR012292">
    <property type="entry name" value="Globin/Proto"/>
</dbReference>
<keyword evidence="1" id="KW-0813">Transport</keyword>
<evidence type="ECO:0000256" key="4">
    <source>
        <dbReference type="ARBA" id="ARBA00023004"/>
    </source>
</evidence>
<evidence type="ECO:0000256" key="1">
    <source>
        <dbReference type="ARBA" id="ARBA00022448"/>
    </source>
</evidence>
<keyword evidence="4" id="KW-0408">Iron</keyword>
<evidence type="ECO:0000256" key="2">
    <source>
        <dbReference type="ARBA" id="ARBA00022617"/>
    </source>
</evidence>
<name>A0ABU8EU85_9GAMM</name>
<dbReference type="Gene3D" id="1.10.490.10">
    <property type="entry name" value="Globins"/>
    <property type="match status" value="1"/>
</dbReference>
<comment type="caution">
    <text evidence="6">The sequence shown here is derived from an EMBL/GenBank/DDBJ whole genome shotgun (WGS) entry which is preliminary data.</text>
</comment>
<feature type="signal peptide" evidence="5">
    <location>
        <begin position="1"/>
        <end position="18"/>
    </location>
</feature>
<dbReference type="RefSeq" id="WP_336435691.1">
    <property type="nucleotide sequence ID" value="NZ_JBAWKS010000001.1"/>
</dbReference>
<keyword evidence="7" id="KW-1185">Reference proteome</keyword>
<dbReference type="PROSITE" id="PS51257">
    <property type="entry name" value="PROKAR_LIPOPROTEIN"/>
    <property type="match status" value="1"/>
</dbReference>
<dbReference type="EMBL" id="JBAWKS010000001">
    <property type="protein sequence ID" value="MEI4550535.1"/>
    <property type="molecule type" value="Genomic_DNA"/>
</dbReference>
<evidence type="ECO:0000256" key="3">
    <source>
        <dbReference type="ARBA" id="ARBA00022723"/>
    </source>
</evidence>
<dbReference type="Pfam" id="PF01152">
    <property type="entry name" value="Bac_globin"/>
    <property type="match status" value="1"/>
</dbReference>
<sequence length="140" mass="15608">MTKLLTLFLTAALLTACAANNANQTLYSQLKGEQGLENIVDSFIQHIANDEQIFHYFAKASVSHFRAGFITHLCDVTGGPCEYKGDNMVDIHTGMNINEADFNRIVELLVKAMEDNNISYPVQNQVLAKLAPHRAEIIKR</sequence>
<accession>A0ABU8EU85</accession>
<organism evidence="6 7">
    <name type="scientific">Pseudoalteromonas spongiae</name>
    <dbReference type="NCBI Taxonomy" id="298657"/>
    <lineage>
        <taxon>Bacteria</taxon>
        <taxon>Pseudomonadati</taxon>
        <taxon>Pseudomonadota</taxon>
        <taxon>Gammaproteobacteria</taxon>
        <taxon>Alteromonadales</taxon>
        <taxon>Pseudoalteromonadaceae</taxon>
        <taxon>Pseudoalteromonas</taxon>
    </lineage>
</organism>
<feature type="chain" id="PRO_5045452351" evidence="5">
    <location>
        <begin position="19"/>
        <end position="140"/>
    </location>
</feature>
<keyword evidence="2" id="KW-0349">Heme</keyword>
<evidence type="ECO:0000313" key="7">
    <source>
        <dbReference type="Proteomes" id="UP001382455"/>
    </source>
</evidence>
<dbReference type="InterPro" id="IPR001486">
    <property type="entry name" value="Hemoglobin_trunc"/>
</dbReference>
<evidence type="ECO:0000313" key="6">
    <source>
        <dbReference type="EMBL" id="MEI4550535.1"/>
    </source>
</evidence>
<gene>
    <name evidence="6" type="ORF">WAE96_12770</name>
</gene>
<proteinExistence type="predicted"/>
<reference evidence="6 7" key="1">
    <citation type="submission" date="2023-12" db="EMBL/GenBank/DDBJ databases">
        <title>Friends and Foes: Symbiotic and Algicidal bacterial influence on Karenia brevis blooms.</title>
        <authorList>
            <person name="Fei C."/>
            <person name="Mohamed A.R."/>
            <person name="Booker A."/>
            <person name="Arshad M."/>
            <person name="Klass S."/>
            <person name="Ahn S."/>
            <person name="Gilbert P.M."/>
            <person name="Heil C.A."/>
            <person name="Martinez J.M."/>
            <person name="Amin S.A."/>
        </authorList>
    </citation>
    <scope>NUCLEOTIDE SEQUENCE [LARGE SCALE GENOMIC DNA]</scope>
    <source>
        <strain evidence="6 7">CE15</strain>
    </source>
</reference>